<evidence type="ECO:0000313" key="8">
    <source>
        <dbReference type="EMBL" id="KAF9581200.1"/>
    </source>
</evidence>
<keyword evidence="3" id="KW-0963">Cytoplasm</keyword>
<sequence length="1020" mass="110570">MSFRKIDIDALEEDAFGQDELDAQEIGEVRPAHEIEAAVASRAQEVRTLLQRGNASGALSASLQDPPYGRSLDAAKARNTQTVMEVLSSIKLVEVGQTVKGLSLDEQDVLMKYLYAGMAAPEQFNTGVLLAWHEKHASLINNCYPARPDEKGPKSSELSYLVFYATSKPAKLTKVGVFIERRVVRDYKKKRLSDVHCSLEILKALLNNSKAHLNIFAKNIVSVLDTLLLDISDLDIVRHCQNVFSCFCSAHDGSTLGVDTEFRALYDRVVARFAGIATIKGTDSSNRYRLIGLRALEAVVSSSALYACEPKAQLALVLPAILDCLIDSKNGISIALEGADETTSVRRSLSIHAAVHPDNTVTDDDVTAEAGRCLRALLKSQNGSNVRMVLGPIFAYLDEHSRWWPSTFGVGIVKAIVSSILPQYRYMVVNEITSRIDSIEATTPDHTLRLQKRATLIEALGAILTSPISLVGMPVLEVLQSLLTSLIRSLSSSESMVKNGGSSQHLALESTIQEGLERCVGGLATHIYYSNQVPHIISHIASKLSFKLGASPKPSSIEGVSVIGYRTALLECLLAVIKTSRDSGRQEASFHTAELSSDLLTPCLGLLLDDSQEVRVSFAQALVSFLVAEDESHHVSTGATLMTSPIPSTSGDLYFRAAAHQVLYTYATSSSLTPQDLVAVYGILKALLAHFQDDEFMRVVPVLFSIQEWCLQEPVVKESAATEATRKRAVAAAIVSYFQMATTKYAMAGPQDYLENIRSSRISESQWVALEYGTLDESLAQASEKEWEAPSEPLEPVLSHPLARDHLVTLLTTVSDRFRAGADRFGLTFKPETDLNLLAGQASGRDFSSGLFVQSSGTLNGLPASLNHKSERSMDSRIRVSRHLEDWALPKLIPQPSTSSSDASVSEEVAELTVAKEESLLGREQFPMDDSLTYRKIGVDSLKAALAAAHNAAEVTSDAGSSSAGSESRNGTLSAAQKFYPLSVHAQTLRKHSASASAMSTTSSLAASRPDLADLLNTIQ</sequence>
<comment type="caution">
    <text evidence="8">The sequence shown here is derived from an EMBL/GenBank/DDBJ whole genome shotgun (WGS) entry which is preliminary data.</text>
</comment>
<dbReference type="AlphaFoldDB" id="A0A9P6KDW9"/>
<dbReference type="GO" id="GO:0005885">
    <property type="term" value="C:Arp2/3 protein complex"/>
    <property type="evidence" value="ECO:0007669"/>
    <property type="project" value="InterPro"/>
</dbReference>
<dbReference type="FunFam" id="1.25.40.190:FF:000003">
    <property type="entry name" value="Actin-related protein 2/3 complex subunit 5"/>
    <property type="match status" value="1"/>
</dbReference>
<evidence type="ECO:0000256" key="3">
    <source>
        <dbReference type="ARBA" id="ARBA00022490"/>
    </source>
</evidence>
<dbReference type="Proteomes" id="UP000780801">
    <property type="component" value="Unassembled WGS sequence"/>
</dbReference>
<dbReference type="SUPFAM" id="SSF69103">
    <property type="entry name" value="Arp2/3 complex 16 kDa subunit ARPC5"/>
    <property type="match status" value="1"/>
</dbReference>
<comment type="subcellular location">
    <subcellularLocation>
        <location evidence="1">Cytoplasm</location>
        <location evidence="1">Cytoskeleton</location>
    </subcellularLocation>
</comment>
<keyword evidence="4" id="KW-0206">Cytoskeleton</keyword>
<dbReference type="GO" id="GO:0072659">
    <property type="term" value="P:protein localization to plasma membrane"/>
    <property type="evidence" value="ECO:0007669"/>
    <property type="project" value="InterPro"/>
</dbReference>
<dbReference type="OrthoDB" id="19232at2759"/>
<dbReference type="Pfam" id="PF04699">
    <property type="entry name" value="P16-Arc"/>
    <property type="match status" value="1"/>
</dbReference>
<evidence type="ECO:0000256" key="5">
    <source>
        <dbReference type="ARBA" id="ARBA00040214"/>
    </source>
</evidence>
<dbReference type="GO" id="GO:0034314">
    <property type="term" value="P:Arp2/3 complex-mediated actin nucleation"/>
    <property type="evidence" value="ECO:0007669"/>
    <property type="project" value="InterPro"/>
</dbReference>
<dbReference type="EMBL" id="JAABOA010001615">
    <property type="protein sequence ID" value="KAF9581200.1"/>
    <property type="molecule type" value="Genomic_DNA"/>
</dbReference>
<evidence type="ECO:0000313" key="9">
    <source>
        <dbReference type="Proteomes" id="UP000780801"/>
    </source>
</evidence>
<dbReference type="PANTHER" id="PTHR47766">
    <property type="entry name" value="PROTEIN EFR3"/>
    <property type="match status" value="1"/>
</dbReference>
<comment type="function">
    <text evidence="7">Functions as a component of the Arp2/3 complex which is involved in regulation of actin polymerization and together with an activating nucleation-promoting factor (NPF) mediates the formation of branched actin networks.</text>
</comment>
<feature type="non-terminal residue" evidence="8">
    <location>
        <position position="1020"/>
    </location>
</feature>
<protein>
    <recommendedName>
        <fullName evidence="5">Actin-related protein 2/3 complex subunit 5</fullName>
    </recommendedName>
    <alternativeName>
        <fullName evidence="6">Arp2/3 complex 16 kDa subunit</fullName>
    </alternativeName>
</protein>
<evidence type="ECO:0000256" key="4">
    <source>
        <dbReference type="ARBA" id="ARBA00023212"/>
    </source>
</evidence>
<keyword evidence="9" id="KW-1185">Reference proteome</keyword>
<dbReference type="InterPro" id="IPR006789">
    <property type="entry name" value="ARPC5"/>
</dbReference>
<dbReference type="InterPro" id="IPR039786">
    <property type="entry name" value="EFR3"/>
</dbReference>
<dbReference type="Pfam" id="PF21052">
    <property type="entry name" value="EFR3_ARM"/>
    <property type="match status" value="1"/>
</dbReference>
<dbReference type="Gene3D" id="1.25.40.190">
    <property type="entry name" value="Actin-related protein 2/3 complex subunit 5"/>
    <property type="match status" value="1"/>
</dbReference>
<organism evidence="8 9">
    <name type="scientific">Lunasporangiospora selenospora</name>
    <dbReference type="NCBI Taxonomy" id="979761"/>
    <lineage>
        <taxon>Eukaryota</taxon>
        <taxon>Fungi</taxon>
        <taxon>Fungi incertae sedis</taxon>
        <taxon>Mucoromycota</taxon>
        <taxon>Mortierellomycotina</taxon>
        <taxon>Mortierellomycetes</taxon>
        <taxon>Mortierellales</taxon>
        <taxon>Mortierellaceae</taxon>
        <taxon>Lunasporangiospora</taxon>
    </lineage>
</organism>
<evidence type="ECO:0000256" key="1">
    <source>
        <dbReference type="ARBA" id="ARBA00004245"/>
    </source>
</evidence>
<evidence type="ECO:0000256" key="7">
    <source>
        <dbReference type="ARBA" id="ARBA00060329"/>
    </source>
</evidence>
<dbReference type="PANTHER" id="PTHR47766:SF1">
    <property type="entry name" value="PROTEIN EFR3"/>
    <property type="match status" value="1"/>
</dbReference>
<evidence type="ECO:0000256" key="6">
    <source>
        <dbReference type="ARBA" id="ARBA00041308"/>
    </source>
</evidence>
<dbReference type="GO" id="GO:0044396">
    <property type="term" value="P:actin cortical patch organization"/>
    <property type="evidence" value="ECO:0007669"/>
    <property type="project" value="UniProtKB-ARBA"/>
</dbReference>
<comment type="similarity">
    <text evidence="2">Belongs to the ARPC5 family.</text>
</comment>
<reference evidence="8" key="1">
    <citation type="journal article" date="2020" name="Fungal Divers.">
        <title>Resolving the Mortierellaceae phylogeny through synthesis of multi-gene phylogenetics and phylogenomics.</title>
        <authorList>
            <person name="Vandepol N."/>
            <person name="Liber J."/>
            <person name="Desiro A."/>
            <person name="Na H."/>
            <person name="Kennedy M."/>
            <person name="Barry K."/>
            <person name="Grigoriev I.V."/>
            <person name="Miller A.N."/>
            <person name="O'Donnell K."/>
            <person name="Stajich J.E."/>
            <person name="Bonito G."/>
        </authorList>
    </citation>
    <scope>NUCLEOTIDE SEQUENCE</scope>
    <source>
        <strain evidence="8">KOD1015</strain>
    </source>
</reference>
<name>A0A9P6KDW9_9FUNG</name>
<dbReference type="InterPro" id="IPR016024">
    <property type="entry name" value="ARM-type_fold"/>
</dbReference>
<proteinExistence type="inferred from homology"/>
<dbReference type="GO" id="GO:0030833">
    <property type="term" value="P:regulation of actin filament polymerization"/>
    <property type="evidence" value="ECO:0007669"/>
    <property type="project" value="InterPro"/>
</dbReference>
<dbReference type="InterPro" id="IPR036743">
    <property type="entry name" value="ARPC5_sf"/>
</dbReference>
<accession>A0A9P6KDW9</accession>
<dbReference type="InterPro" id="IPR049152">
    <property type="entry name" value="EFR3-like_ARM"/>
</dbReference>
<dbReference type="SUPFAM" id="SSF48371">
    <property type="entry name" value="ARM repeat"/>
    <property type="match status" value="1"/>
</dbReference>
<gene>
    <name evidence="8" type="primary">EFR3_1</name>
    <name evidence="8" type="ORF">BGW38_001874</name>
</gene>
<evidence type="ECO:0000256" key="2">
    <source>
        <dbReference type="ARBA" id="ARBA00006084"/>
    </source>
</evidence>